<evidence type="ECO:0008006" key="2">
    <source>
        <dbReference type="Google" id="ProtNLM"/>
    </source>
</evidence>
<protein>
    <recommendedName>
        <fullName evidence="2">SAP domain-containing protein</fullName>
    </recommendedName>
</protein>
<sequence length="206" mass="23059">MLNRSRRREIEERLKKGTMNPGHLNSLSVNDLASLCHALGVETTHKRTDMVNALLRLNGKSVKVPSAPTYNVSRDGLNEMILECLNDPTNPATAKMREEISETLVVAMLFVLRNKYGFAQKRIDGFLKEFNDVTDGITSGQLSLSEMHKEIAKPYKDGKCNLKIRYESGPVNNWIRNEVSETIAGMKTLGCISCPFKETRNSGVDN</sequence>
<reference evidence="1" key="1">
    <citation type="journal article" date="2021" name="Proc. Natl. Acad. Sci. U.S.A.">
        <title>A Catalog of Tens of Thousands of Viruses from Human Metagenomes Reveals Hidden Associations with Chronic Diseases.</title>
        <authorList>
            <person name="Tisza M.J."/>
            <person name="Buck C.B."/>
        </authorList>
    </citation>
    <scope>NUCLEOTIDE SEQUENCE</scope>
    <source>
        <strain evidence="1">CtgXL3</strain>
    </source>
</reference>
<accession>A0A8S5QQH2</accession>
<dbReference type="EMBL" id="BK015712">
    <property type="protein sequence ID" value="DAE21462.1"/>
    <property type="molecule type" value="Genomic_DNA"/>
</dbReference>
<organism evidence="1">
    <name type="scientific">Myoviridae sp. ctgXL3</name>
    <dbReference type="NCBI Taxonomy" id="2826681"/>
    <lineage>
        <taxon>Viruses</taxon>
        <taxon>Duplodnaviria</taxon>
        <taxon>Heunggongvirae</taxon>
        <taxon>Uroviricota</taxon>
        <taxon>Caudoviricetes</taxon>
    </lineage>
</organism>
<proteinExistence type="predicted"/>
<evidence type="ECO:0000313" key="1">
    <source>
        <dbReference type="EMBL" id="DAE21462.1"/>
    </source>
</evidence>
<name>A0A8S5QQH2_9CAUD</name>